<evidence type="ECO:0000313" key="3">
    <source>
        <dbReference type="Proteomes" id="UP000308730"/>
    </source>
</evidence>
<keyword evidence="1" id="KW-0812">Transmembrane</keyword>
<evidence type="ECO:0000256" key="1">
    <source>
        <dbReference type="SAM" id="Phobius"/>
    </source>
</evidence>
<keyword evidence="1" id="KW-0472">Membrane</keyword>
<name>A0A4S4LXZ3_9APHY</name>
<proteinExistence type="predicted"/>
<dbReference type="OrthoDB" id="2758729at2759"/>
<keyword evidence="1" id="KW-1133">Transmembrane helix</keyword>
<keyword evidence="3" id="KW-1185">Reference proteome</keyword>
<gene>
    <name evidence="2" type="ORF">EUX98_g9248</name>
</gene>
<protein>
    <submittedName>
        <fullName evidence="2">Uncharacterized protein</fullName>
    </submittedName>
</protein>
<organism evidence="2 3">
    <name type="scientific">Antrodiella citrinella</name>
    <dbReference type="NCBI Taxonomy" id="2447956"/>
    <lineage>
        <taxon>Eukaryota</taxon>
        <taxon>Fungi</taxon>
        <taxon>Dikarya</taxon>
        <taxon>Basidiomycota</taxon>
        <taxon>Agaricomycotina</taxon>
        <taxon>Agaricomycetes</taxon>
        <taxon>Polyporales</taxon>
        <taxon>Steccherinaceae</taxon>
        <taxon>Antrodiella</taxon>
    </lineage>
</organism>
<comment type="caution">
    <text evidence="2">The sequence shown here is derived from an EMBL/GenBank/DDBJ whole genome shotgun (WGS) entry which is preliminary data.</text>
</comment>
<dbReference type="EMBL" id="SGPM01000704">
    <property type="protein sequence ID" value="THH16778.1"/>
    <property type="molecule type" value="Genomic_DNA"/>
</dbReference>
<feature type="transmembrane region" description="Helical" evidence="1">
    <location>
        <begin position="6"/>
        <end position="29"/>
    </location>
</feature>
<dbReference type="AlphaFoldDB" id="A0A4S4LXZ3"/>
<sequence length="89" mass="10014">MAEIPYDLLGLIFGILGIVGLIPLLWAAVRYQLPHHKLRQLDATLEETNSLLESAIRDGLVPSVEFVLEMRHLLRLCVKPTTSPDHMLT</sequence>
<accession>A0A4S4LXZ3</accession>
<dbReference type="Proteomes" id="UP000308730">
    <property type="component" value="Unassembled WGS sequence"/>
</dbReference>
<reference evidence="2 3" key="1">
    <citation type="submission" date="2019-02" db="EMBL/GenBank/DDBJ databases">
        <title>Genome sequencing of the rare red list fungi Antrodiella citrinella (Flaviporus citrinellus).</title>
        <authorList>
            <person name="Buettner E."/>
            <person name="Kellner H."/>
        </authorList>
    </citation>
    <scope>NUCLEOTIDE SEQUENCE [LARGE SCALE GENOMIC DNA]</scope>
    <source>
        <strain evidence="2 3">DSM 108506</strain>
    </source>
</reference>
<evidence type="ECO:0000313" key="2">
    <source>
        <dbReference type="EMBL" id="THH16778.1"/>
    </source>
</evidence>